<reference evidence="4" key="2">
    <citation type="submission" date="2015-01" db="EMBL/GenBank/DDBJ databases">
        <title>Evolutionary Origins and Diversification of the Mycorrhizal Mutualists.</title>
        <authorList>
            <consortium name="DOE Joint Genome Institute"/>
            <consortium name="Mycorrhizal Genomics Consortium"/>
            <person name="Kohler A."/>
            <person name="Kuo A."/>
            <person name="Nagy L.G."/>
            <person name="Floudas D."/>
            <person name="Copeland A."/>
            <person name="Barry K.W."/>
            <person name="Cichocki N."/>
            <person name="Veneault-Fourrey C."/>
            <person name="LaButti K."/>
            <person name="Lindquist E.A."/>
            <person name="Lipzen A."/>
            <person name="Lundell T."/>
            <person name="Morin E."/>
            <person name="Murat C."/>
            <person name="Riley R."/>
            <person name="Ohm R."/>
            <person name="Sun H."/>
            <person name="Tunlid A."/>
            <person name="Henrissat B."/>
            <person name="Grigoriev I.V."/>
            <person name="Hibbett D.S."/>
            <person name="Martin F."/>
        </authorList>
    </citation>
    <scope>NUCLEOTIDE SEQUENCE [LARGE SCALE GENOMIC DNA]</scope>
    <source>
        <strain evidence="4">h7</strain>
    </source>
</reference>
<gene>
    <name evidence="3" type="ORF">M413DRAFT_433445</name>
</gene>
<accession>A0A0C3CIS0</accession>
<dbReference type="EMBL" id="KN831774">
    <property type="protein sequence ID" value="KIM44069.1"/>
    <property type="molecule type" value="Genomic_DNA"/>
</dbReference>
<dbReference type="InterPro" id="IPR002889">
    <property type="entry name" value="WSC_carb-bd"/>
</dbReference>
<dbReference type="Pfam" id="PF07250">
    <property type="entry name" value="Glyoxal_oxid_N"/>
    <property type="match status" value="1"/>
</dbReference>
<reference evidence="3 4" key="1">
    <citation type="submission" date="2014-04" db="EMBL/GenBank/DDBJ databases">
        <authorList>
            <consortium name="DOE Joint Genome Institute"/>
            <person name="Kuo A."/>
            <person name="Gay G."/>
            <person name="Dore J."/>
            <person name="Kohler A."/>
            <person name="Nagy L.G."/>
            <person name="Floudas D."/>
            <person name="Copeland A."/>
            <person name="Barry K.W."/>
            <person name="Cichocki N."/>
            <person name="Veneault-Fourrey C."/>
            <person name="LaButti K."/>
            <person name="Lindquist E.A."/>
            <person name="Lipzen A."/>
            <person name="Lundell T."/>
            <person name="Morin E."/>
            <person name="Murat C."/>
            <person name="Sun H."/>
            <person name="Tunlid A."/>
            <person name="Henrissat B."/>
            <person name="Grigoriev I.V."/>
            <person name="Hibbett D.S."/>
            <person name="Martin F."/>
            <person name="Nordberg H.P."/>
            <person name="Cantor M.N."/>
            <person name="Hua S.X."/>
        </authorList>
    </citation>
    <scope>NUCLEOTIDE SEQUENCE [LARGE SCALE GENOMIC DNA]</scope>
    <source>
        <strain evidence="4">h7</strain>
    </source>
</reference>
<keyword evidence="4" id="KW-1185">Reference proteome</keyword>
<dbReference type="InterPro" id="IPR014756">
    <property type="entry name" value="Ig_E-set"/>
</dbReference>
<dbReference type="Gene3D" id="2.130.10.80">
    <property type="entry name" value="Galactose oxidase/kelch, beta-propeller"/>
    <property type="match status" value="1"/>
</dbReference>
<dbReference type="PROSITE" id="PS51212">
    <property type="entry name" value="WSC"/>
    <property type="match status" value="3"/>
</dbReference>
<keyword evidence="1" id="KW-0732">Signal</keyword>
<dbReference type="HOGENOM" id="CLU_003527_0_0_1"/>
<feature type="domain" description="WSC" evidence="2">
    <location>
        <begin position="35"/>
        <end position="128"/>
    </location>
</feature>
<dbReference type="OrthoDB" id="2019572at2759"/>
<dbReference type="Gene3D" id="2.60.40.10">
    <property type="entry name" value="Immunoglobulins"/>
    <property type="match status" value="1"/>
</dbReference>
<dbReference type="SUPFAM" id="SSF81296">
    <property type="entry name" value="E set domains"/>
    <property type="match status" value="1"/>
</dbReference>
<dbReference type="AlphaFoldDB" id="A0A0C3CIS0"/>
<feature type="domain" description="WSC" evidence="2">
    <location>
        <begin position="361"/>
        <end position="457"/>
    </location>
</feature>
<dbReference type="Pfam" id="PF09118">
    <property type="entry name" value="GO-like_E_set"/>
    <property type="match status" value="1"/>
</dbReference>
<dbReference type="STRING" id="686832.A0A0C3CIS0"/>
<proteinExistence type="predicted"/>
<evidence type="ECO:0000259" key="2">
    <source>
        <dbReference type="PROSITE" id="PS51212"/>
    </source>
</evidence>
<dbReference type="PANTHER" id="PTHR32208">
    <property type="entry name" value="SECRETED PROTEIN-RELATED"/>
    <property type="match status" value="1"/>
</dbReference>
<evidence type="ECO:0000313" key="3">
    <source>
        <dbReference type="EMBL" id="KIM44069.1"/>
    </source>
</evidence>
<evidence type="ECO:0000256" key="1">
    <source>
        <dbReference type="ARBA" id="ARBA00022729"/>
    </source>
</evidence>
<protein>
    <submittedName>
        <fullName evidence="3">Copper radical oxidase</fullName>
    </submittedName>
</protein>
<feature type="domain" description="WSC" evidence="2">
    <location>
        <begin position="251"/>
        <end position="342"/>
    </location>
</feature>
<dbReference type="InterPro" id="IPR013783">
    <property type="entry name" value="Ig-like_fold"/>
</dbReference>
<dbReference type="SMART" id="SM00321">
    <property type="entry name" value="WSC"/>
    <property type="match status" value="4"/>
</dbReference>
<dbReference type="Pfam" id="PF01822">
    <property type="entry name" value="WSC"/>
    <property type="match status" value="3"/>
</dbReference>
<organism evidence="3 4">
    <name type="scientific">Hebeloma cylindrosporum</name>
    <dbReference type="NCBI Taxonomy" id="76867"/>
    <lineage>
        <taxon>Eukaryota</taxon>
        <taxon>Fungi</taxon>
        <taxon>Dikarya</taxon>
        <taxon>Basidiomycota</taxon>
        <taxon>Agaricomycotina</taxon>
        <taxon>Agaricomycetes</taxon>
        <taxon>Agaricomycetidae</taxon>
        <taxon>Agaricales</taxon>
        <taxon>Agaricineae</taxon>
        <taxon>Hymenogastraceae</taxon>
        <taxon>Hebeloma</taxon>
    </lineage>
</organism>
<dbReference type="SUPFAM" id="SSF50965">
    <property type="entry name" value="Galactose oxidase, central domain"/>
    <property type="match status" value="1"/>
</dbReference>
<dbReference type="InterPro" id="IPR015202">
    <property type="entry name" value="GO-like_E_set"/>
</dbReference>
<dbReference type="PANTHER" id="PTHR32208:SF105">
    <property type="entry name" value="COPPER RADICAL OXIDASE"/>
    <property type="match status" value="1"/>
</dbReference>
<dbReference type="Proteomes" id="UP000053424">
    <property type="component" value="Unassembled WGS sequence"/>
</dbReference>
<name>A0A0C3CIS0_HEBCY</name>
<dbReference type="InterPro" id="IPR009880">
    <property type="entry name" value="Glyoxal_oxidase_N"/>
</dbReference>
<dbReference type="InterPro" id="IPR037293">
    <property type="entry name" value="Gal_Oxidase_central_sf"/>
</dbReference>
<sequence length="985" mass="102978">MMGLPDNLSPLVLLAITAIPTLERRVAVPATLPGTWTSQGCVTDNGSTRTLPGSTFAGNTMTIESCLAFCDSGSFVFAGTEFGVGPHCGNALTSGTANATSTDCSTPCAGNANEPCGNGNRLNLFWNGQTPPTPPAIVPSVGDWVSLGCYSDNVNGQGRAIANPTAVAGGSANVSIESCTTACFNAGFGIAGTEFADMVCAGKSSEFCGGPNRLNVYNYTGSGLTTAGSGSGGGGGTALGVFPVLSGLPTGWAYNACWVDNANGRIFTFQLPGSSTPNTIESCVAGCIANGFTVAGTEFSDCGNELVAGPALALESSCSMGCAGNSTEACGGPNRLSVYSSVRPIVTLPVPSAQTTNLPGKWTYAGCLREPATVKMFPNQIIWIGNNSALACMNQCAAFGYDASGVEFGQECYCGDITDVTKNNGVFGAESECATPCPGDPIHLCGDGNRLTTYFWNGTMNDWKTPANTGHYELCTSVVVPLIATVGINNKVTFLEKGGTGFPNSTGAYELDLSLASNFFTAWREMHIKTDVFCSGGVVMPDKVGRIINVGGWSLESTFGLRLYTPNGVPGTNSTNDWEENFEELSLQRGRWYPTAAVLSNGSVLVIGGETGSNASPQPNLEILPKPVGGDTVVPLDWLARTDPNNLYPFVIVLPSTHLFIGYYNEARILDPVTFNTIVQLPNIPGSVNNFLAGRTYPLQGAAVPLPQHAPYTDPMQILICGGSTNGAGIAVDNCVTIAPEAPNPTWTLERMPSKRVMPNLVPLPDGTALILNGAFQGVAGFGLANDPNLNAILYDPTQPVGSRFSILGSTIVARMYHSEAVLLPDGRVLVSGSDPQTDNPDGTVKYPEEFRIEVYVPPYLTQGFTQPTFTLTNKDWAYNQVVTITNVHLFQGTTATLRVSLVGATSSTHGNTMGARTIFPAVSCSGTTCTITAPPNAGVSPPGWHQLFILDGPTPSHSQWVRIGGDPSQLGNWPNLPGFTVPGL</sequence>
<evidence type="ECO:0000313" key="4">
    <source>
        <dbReference type="Proteomes" id="UP000053424"/>
    </source>
</evidence>
<dbReference type="CDD" id="cd02851">
    <property type="entry name" value="E_set_GO_C"/>
    <property type="match status" value="1"/>
</dbReference>
<dbReference type="InterPro" id="IPR011043">
    <property type="entry name" value="Gal_Oxase/kelch_b-propeller"/>
</dbReference>